<keyword evidence="2" id="KW-0677">Repeat</keyword>
<evidence type="ECO:0000313" key="5">
    <source>
        <dbReference type="Proteomes" id="UP000692954"/>
    </source>
</evidence>
<keyword evidence="1" id="KW-0732">Signal</keyword>
<dbReference type="AlphaFoldDB" id="A0A8S1RRQ7"/>
<evidence type="ECO:0000313" key="4">
    <source>
        <dbReference type="EMBL" id="CAD8130267.1"/>
    </source>
</evidence>
<name>A0A8S1RRQ7_9CILI</name>
<keyword evidence="3" id="KW-1015">Disulfide bond</keyword>
<organism evidence="4 5">
    <name type="scientific">Paramecium sonneborni</name>
    <dbReference type="NCBI Taxonomy" id="65129"/>
    <lineage>
        <taxon>Eukaryota</taxon>
        <taxon>Sar</taxon>
        <taxon>Alveolata</taxon>
        <taxon>Ciliophora</taxon>
        <taxon>Intramacronucleata</taxon>
        <taxon>Oligohymenophorea</taxon>
        <taxon>Peniculida</taxon>
        <taxon>Parameciidae</taxon>
        <taxon>Paramecium</taxon>
    </lineage>
</organism>
<comment type="caution">
    <text evidence="4">The sequence shown here is derived from an EMBL/GenBank/DDBJ whole genome shotgun (WGS) entry which is preliminary data.</text>
</comment>
<evidence type="ECO:0000256" key="3">
    <source>
        <dbReference type="ARBA" id="ARBA00023157"/>
    </source>
</evidence>
<protein>
    <submittedName>
        <fullName evidence="4">Uncharacterized protein</fullName>
    </submittedName>
</protein>
<evidence type="ECO:0000256" key="2">
    <source>
        <dbReference type="ARBA" id="ARBA00022737"/>
    </source>
</evidence>
<reference evidence="4" key="1">
    <citation type="submission" date="2021-01" db="EMBL/GenBank/DDBJ databases">
        <authorList>
            <consortium name="Genoscope - CEA"/>
            <person name="William W."/>
        </authorList>
    </citation>
    <scope>NUCLEOTIDE SEQUENCE</scope>
</reference>
<evidence type="ECO:0000256" key="1">
    <source>
        <dbReference type="ARBA" id="ARBA00022729"/>
    </source>
</evidence>
<dbReference type="OrthoDB" id="409374at2759"/>
<dbReference type="InterPro" id="IPR011936">
    <property type="entry name" value="Myxo_disulph_rpt"/>
</dbReference>
<dbReference type="Pfam" id="PF13948">
    <property type="entry name" value="DUF4215"/>
    <property type="match status" value="1"/>
</dbReference>
<keyword evidence="5" id="KW-1185">Reference proteome</keyword>
<gene>
    <name evidence="4" type="ORF">PSON_ATCC_30995.1.T2730003</name>
</gene>
<sequence>MLELEIFNYLFKKMIIVLMETSIHLMDALLRFTIVLKIVQIVQEQGWQYYEKNKNCLPICDDSIITYFEESDDSNTYQYDGCYQYKYSCPLMYANLENVKNFNQVTNQNSDCVNIYVMVLKVRKIKKIEVVIIVLII</sequence>
<dbReference type="EMBL" id="CAJJDN010000273">
    <property type="protein sequence ID" value="CAD8130267.1"/>
    <property type="molecule type" value="Genomic_DNA"/>
</dbReference>
<accession>A0A8S1RRQ7</accession>
<proteinExistence type="predicted"/>
<dbReference type="Proteomes" id="UP000692954">
    <property type="component" value="Unassembled WGS sequence"/>
</dbReference>